<dbReference type="AlphaFoldDB" id="A0A9D2GZ44"/>
<accession>A0A9D2GZ44</accession>
<evidence type="ECO:0000313" key="1">
    <source>
        <dbReference type="EMBL" id="HIZ92652.1"/>
    </source>
</evidence>
<sequence length="108" mass="12193">MIRYASHYLFLPGHGFLRRYVVQMREGRVEALFPLSDEIENTEWQPGVIALVECGTDVADVSFAVKEVLAEVPAGVLARLPRLVPVLLFPFDFTRMEPVAGTLHRLLQ</sequence>
<comment type="caution">
    <text evidence="1">The sequence shown here is derived from an EMBL/GenBank/DDBJ whole genome shotgun (WGS) entry which is preliminary data.</text>
</comment>
<proteinExistence type="predicted"/>
<dbReference type="EMBL" id="DXAV01000090">
    <property type="protein sequence ID" value="HIZ92652.1"/>
    <property type="molecule type" value="Genomic_DNA"/>
</dbReference>
<dbReference type="Proteomes" id="UP000824108">
    <property type="component" value="Unassembled WGS sequence"/>
</dbReference>
<name>A0A9D2GZ44_9BACE</name>
<gene>
    <name evidence="1" type="ORF">H9807_11155</name>
</gene>
<reference evidence="1" key="2">
    <citation type="submission" date="2021-04" db="EMBL/GenBank/DDBJ databases">
        <authorList>
            <person name="Gilroy R."/>
        </authorList>
    </citation>
    <scope>NUCLEOTIDE SEQUENCE</scope>
    <source>
        <strain evidence="1">CHK118-2852</strain>
    </source>
</reference>
<reference evidence="1" key="1">
    <citation type="journal article" date="2021" name="PeerJ">
        <title>Extensive microbial diversity within the chicken gut microbiome revealed by metagenomics and culture.</title>
        <authorList>
            <person name="Gilroy R."/>
            <person name="Ravi A."/>
            <person name="Getino M."/>
            <person name="Pursley I."/>
            <person name="Horton D.L."/>
            <person name="Alikhan N.F."/>
            <person name="Baker D."/>
            <person name="Gharbi K."/>
            <person name="Hall N."/>
            <person name="Watson M."/>
            <person name="Adriaenssens E.M."/>
            <person name="Foster-Nyarko E."/>
            <person name="Jarju S."/>
            <person name="Secka A."/>
            <person name="Antonio M."/>
            <person name="Oren A."/>
            <person name="Chaudhuri R.R."/>
            <person name="La Ragione R."/>
            <person name="Hildebrand F."/>
            <person name="Pallen M.J."/>
        </authorList>
    </citation>
    <scope>NUCLEOTIDE SEQUENCE</scope>
    <source>
        <strain evidence="1">CHK118-2852</strain>
    </source>
</reference>
<protein>
    <submittedName>
        <fullName evidence="1">Uncharacterized protein</fullName>
    </submittedName>
</protein>
<organism evidence="1 2">
    <name type="scientific">Candidatus Bacteroides merdavium</name>
    <dbReference type="NCBI Taxonomy" id="2838472"/>
    <lineage>
        <taxon>Bacteria</taxon>
        <taxon>Pseudomonadati</taxon>
        <taxon>Bacteroidota</taxon>
        <taxon>Bacteroidia</taxon>
        <taxon>Bacteroidales</taxon>
        <taxon>Bacteroidaceae</taxon>
        <taxon>Bacteroides</taxon>
    </lineage>
</organism>
<evidence type="ECO:0000313" key="2">
    <source>
        <dbReference type="Proteomes" id="UP000824108"/>
    </source>
</evidence>